<reference evidence="8" key="1">
    <citation type="submission" date="2022-10" db="EMBL/GenBank/DDBJ databases">
        <title>Hoeflea sp. J2-29, isolated from marine algae.</title>
        <authorList>
            <person name="Kristyanto S."/>
            <person name="Kim J.M."/>
            <person name="Jeon C.O."/>
        </authorList>
    </citation>
    <scope>NUCLEOTIDE SEQUENCE</scope>
    <source>
        <strain evidence="8">J2-29</strain>
    </source>
</reference>
<evidence type="ECO:0000313" key="8">
    <source>
        <dbReference type="EMBL" id="MCY0093094.1"/>
    </source>
</evidence>
<keyword evidence="5 7" id="KW-0378">Hydrolase</keyword>
<comment type="caution">
    <text evidence="8">The sequence shown here is derived from an EMBL/GenBank/DDBJ whole genome shotgun (WGS) entry which is preliminary data.</text>
</comment>
<keyword evidence="7" id="KW-0698">rRNA processing</keyword>
<sequence length="179" mass="19248">MSAGPEISLEIAVEAGEWGDVTALEALALAALDAAAADLAQREGQPFPGHPPEVSLVLADDAMMAGINAEWRNQPKPTNVLSFPAFPLVPGGMPGPMFGDIILARETIEREAAELGKPVDAHITHLIVHGFLHLFGYDHIENNDAEKMEAIETRILASLGLSDPYGDTEPVLHRRDDDR</sequence>
<dbReference type="PROSITE" id="PS01306">
    <property type="entry name" value="UPF0054"/>
    <property type="match status" value="1"/>
</dbReference>
<dbReference type="SUPFAM" id="SSF55486">
    <property type="entry name" value="Metalloproteases ('zincins'), catalytic domain"/>
    <property type="match status" value="1"/>
</dbReference>
<comment type="similarity">
    <text evidence="1 7">Belongs to the endoribonuclease YbeY family.</text>
</comment>
<keyword evidence="7" id="KW-0963">Cytoplasm</keyword>
<dbReference type="Gene3D" id="3.40.390.30">
    <property type="entry name" value="Metalloproteases ('zincins'), catalytic domain"/>
    <property type="match status" value="1"/>
</dbReference>
<keyword evidence="7" id="KW-0690">Ribosome biogenesis</keyword>
<protein>
    <recommendedName>
        <fullName evidence="7">Endoribonuclease YbeY</fullName>
        <ecNumber evidence="7">3.1.-.-</ecNumber>
    </recommendedName>
</protein>
<evidence type="ECO:0000256" key="4">
    <source>
        <dbReference type="ARBA" id="ARBA00022759"/>
    </source>
</evidence>
<dbReference type="PANTHER" id="PTHR46986:SF1">
    <property type="entry name" value="ENDORIBONUCLEASE YBEY, CHLOROPLASTIC"/>
    <property type="match status" value="1"/>
</dbReference>
<dbReference type="HAMAP" id="MF_00009">
    <property type="entry name" value="Endoribonucl_YbeY"/>
    <property type="match status" value="1"/>
</dbReference>
<comment type="subcellular location">
    <subcellularLocation>
        <location evidence="7">Cytoplasm</location>
    </subcellularLocation>
</comment>
<evidence type="ECO:0000313" key="9">
    <source>
        <dbReference type="Proteomes" id="UP001081283"/>
    </source>
</evidence>
<dbReference type="Proteomes" id="UP001081283">
    <property type="component" value="Unassembled WGS sequence"/>
</dbReference>
<organism evidence="8 9">
    <name type="scientific">Hoeflea ulvae</name>
    <dbReference type="NCBI Taxonomy" id="2983764"/>
    <lineage>
        <taxon>Bacteria</taxon>
        <taxon>Pseudomonadati</taxon>
        <taxon>Pseudomonadota</taxon>
        <taxon>Alphaproteobacteria</taxon>
        <taxon>Hyphomicrobiales</taxon>
        <taxon>Rhizobiaceae</taxon>
        <taxon>Hoeflea</taxon>
    </lineage>
</organism>
<evidence type="ECO:0000256" key="3">
    <source>
        <dbReference type="ARBA" id="ARBA00022723"/>
    </source>
</evidence>
<evidence type="ECO:0000256" key="1">
    <source>
        <dbReference type="ARBA" id="ARBA00010875"/>
    </source>
</evidence>
<name>A0ABT3YB40_9HYPH</name>
<dbReference type="InterPro" id="IPR002036">
    <property type="entry name" value="YbeY"/>
</dbReference>
<evidence type="ECO:0000256" key="2">
    <source>
        <dbReference type="ARBA" id="ARBA00022722"/>
    </source>
</evidence>
<dbReference type="InterPro" id="IPR020549">
    <property type="entry name" value="YbeY_CS"/>
</dbReference>
<feature type="binding site" evidence="7">
    <location>
        <position position="139"/>
    </location>
    <ligand>
        <name>Zn(2+)</name>
        <dbReference type="ChEBI" id="CHEBI:29105"/>
        <note>catalytic</note>
    </ligand>
</feature>
<dbReference type="NCBIfam" id="TIGR00043">
    <property type="entry name" value="rRNA maturation RNase YbeY"/>
    <property type="match status" value="1"/>
</dbReference>
<keyword evidence="3 7" id="KW-0479">Metal-binding</keyword>
<dbReference type="InterPro" id="IPR023091">
    <property type="entry name" value="MetalPrtase_cat_dom_sf_prd"/>
</dbReference>
<gene>
    <name evidence="7 8" type="primary">ybeY</name>
    <name evidence="8" type="ORF">OEG82_03455</name>
</gene>
<dbReference type="RefSeq" id="WP_267611080.1">
    <property type="nucleotide sequence ID" value="NZ_JAOVZQ010000001.1"/>
</dbReference>
<keyword evidence="6 7" id="KW-0862">Zinc</keyword>
<dbReference type="EC" id="3.1.-.-" evidence="7"/>
<keyword evidence="9" id="KW-1185">Reference proteome</keyword>
<dbReference type="PANTHER" id="PTHR46986">
    <property type="entry name" value="ENDORIBONUCLEASE YBEY, CHLOROPLASTIC"/>
    <property type="match status" value="1"/>
</dbReference>
<keyword evidence="4 7" id="KW-0255">Endonuclease</keyword>
<keyword evidence="2 7" id="KW-0540">Nuclease</keyword>
<dbReference type="EMBL" id="JAOVZQ010000001">
    <property type="protein sequence ID" value="MCY0093094.1"/>
    <property type="molecule type" value="Genomic_DNA"/>
</dbReference>
<comment type="cofactor">
    <cofactor evidence="7">
        <name>Zn(2+)</name>
        <dbReference type="ChEBI" id="CHEBI:29105"/>
    </cofactor>
    <text evidence="7">Binds 1 zinc ion.</text>
</comment>
<proteinExistence type="inferred from homology"/>
<evidence type="ECO:0000256" key="7">
    <source>
        <dbReference type="HAMAP-Rule" id="MF_00009"/>
    </source>
</evidence>
<dbReference type="Pfam" id="PF02130">
    <property type="entry name" value="YbeY"/>
    <property type="match status" value="1"/>
</dbReference>
<feature type="binding site" evidence="7">
    <location>
        <position position="129"/>
    </location>
    <ligand>
        <name>Zn(2+)</name>
        <dbReference type="ChEBI" id="CHEBI:29105"/>
        <note>catalytic</note>
    </ligand>
</feature>
<accession>A0ABT3YB40</accession>
<evidence type="ECO:0000256" key="5">
    <source>
        <dbReference type="ARBA" id="ARBA00022801"/>
    </source>
</evidence>
<comment type="function">
    <text evidence="7">Single strand-specific metallo-endoribonuclease involved in late-stage 70S ribosome quality control and in maturation of the 3' terminus of the 16S rRNA.</text>
</comment>
<evidence type="ECO:0000256" key="6">
    <source>
        <dbReference type="ARBA" id="ARBA00022833"/>
    </source>
</evidence>
<feature type="binding site" evidence="7">
    <location>
        <position position="133"/>
    </location>
    <ligand>
        <name>Zn(2+)</name>
        <dbReference type="ChEBI" id="CHEBI:29105"/>
        <note>catalytic</note>
    </ligand>
</feature>